<dbReference type="SUPFAM" id="SSF55961">
    <property type="entry name" value="Bet v1-like"/>
    <property type="match status" value="1"/>
</dbReference>
<reference evidence="1 2" key="1">
    <citation type="submission" date="2022-04" db="EMBL/GenBank/DDBJ databases">
        <title>Identification of a novel bacterium isolated from mangrove sediments.</title>
        <authorList>
            <person name="Pan X."/>
        </authorList>
    </citation>
    <scope>NUCLEOTIDE SEQUENCE [LARGE SCALE GENOMIC DNA]</scope>
    <source>
        <strain evidence="1 2">B2638</strain>
    </source>
</reference>
<accession>A0ABT0BNH6</accession>
<sequence>MTIARQNRGTSRKTGGRCTERRIEIGAPPELVWDFLADFEGWGAWNPLYIETNGRAEPGERIRFAVKLEGMKPGKGHGTIGTVKPNELLEYTMASFGGLMKIHRYIAVEEISPTRCTVINGEVMSGPMSVLVYRAVGEKVARGFEGMNEALRKVAEQKWMGQA</sequence>
<dbReference type="CDD" id="cd07822">
    <property type="entry name" value="SRPBCC_4"/>
    <property type="match status" value="1"/>
</dbReference>
<dbReference type="EMBL" id="JALHLG010000007">
    <property type="protein sequence ID" value="MCJ2186610.1"/>
    <property type="molecule type" value="Genomic_DNA"/>
</dbReference>
<keyword evidence="2" id="KW-1185">Reference proteome</keyword>
<evidence type="ECO:0000313" key="2">
    <source>
        <dbReference type="Proteomes" id="UP001202281"/>
    </source>
</evidence>
<gene>
    <name evidence="1" type="ORF">MTR66_07255</name>
</gene>
<dbReference type="PANTHER" id="PTHR36166:SF1">
    <property type="entry name" value="SRPBCC DOMAIN-CONTAINING PROTEIN"/>
    <property type="match status" value="1"/>
</dbReference>
<organism evidence="1 2">
    <name type="scientific">Novosphingobium beihaiensis</name>
    <dbReference type="NCBI Taxonomy" id="2930389"/>
    <lineage>
        <taxon>Bacteria</taxon>
        <taxon>Pseudomonadati</taxon>
        <taxon>Pseudomonadota</taxon>
        <taxon>Alphaproteobacteria</taxon>
        <taxon>Sphingomonadales</taxon>
        <taxon>Sphingomonadaceae</taxon>
        <taxon>Novosphingobium</taxon>
    </lineage>
</organism>
<dbReference type="InterPro" id="IPR019587">
    <property type="entry name" value="Polyketide_cyclase/dehydratase"/>
</dbReference>
<evidence type="ECO:0000313" key="1">
    <source>
        <dbReference type="EMBL" id="MCJ2186610.1"/>
    </source>
</evidence>
<comment type="caution">
    <text evidence="1">The sequence shown here is derived from an EMBL/GenBank/DDBJ whole genome shotgun (WGS) entry which is preliminary data.</text>
</comment>
<dbReference type="Gene3D" id="3.30.530.20">
    <property type="match status" value="1"/>
</dbReference>
<dbReference type="RefSeq" id="WP_243919233.1">
    <property type="nucleotide sequence ID" value="NZ_JALHLG010000007.1"/>
</dbReference>
<dbReference type="Proteomes" id="UP001202281">
    <property type="component" value="Unassembled WGS sequence"/>
</dbReference>
<dbReference type="PANTHER" id="PTHR36166">
    <property type="entry name" value="CHROMOSOME 9, WHOLE GENOME SHOTGUN SEQUENCE"/>
    <property type="match status" value="1"/>
</dbReference>
<name>A0ABT0BNH6_9SPHN</name>
<proteinExistence type="predicted"/>
<dbReference type="Pfam" id="PF10604">
    <property type="entry name" value="Polyketide_cyc2"/>
    <property type="match status" value="1"/>
</dbReference>
<protein>
    <submittedName>
        <fullName evidence="1">SRPBCC domain-containing protein</fullName>
    </submittedName>
</protein>
<dbReference type="InterPro" id="IPR023393">
    <property type="entry name" value="START-like_dom_sf"/>
</dbReference>